<dbReference type="SUPFAM" id="SSF55073">
    <property type="entry name" value="Nucleotide cyclase"/>
    <property type="match status" value="1"/>
</dbReference>
<protein>
    <recommendedName>
        <fullName evidence="1">diguanylate cyclase</fullName>
        <ecNumber evidence="1">2.7.7.65</ecNumber>
    </recommendedName>
</protein>
<sequence>MKAKRMIRLLDNADAAVLLLKQDKEQGSNLSFRDLPSPYRKQIFNWALNEDSEYLDLESHRFQRLRDKRHQMIVGHSGDRYNLQRTLLLKLLPELQKGGEPYNATASVLGPLLGWDNCVVAKRVSAKELDMLGFWSHGNLKSPQHHSLAGNAAQNLYEGLHRLHQSAICREFPLDSMLSQTPSALWIGHRIDLPDNHGTGHICAWGKPDLLDTDTSAWLIALAADTLGAWLLTQSPSGEKNYEHSTEPRDLLTSLPGRKTFDLALQHTVEAYKQRQQDCLIALVDIHGFSEINNTYGREQGDLLLKRLADELLEMSRRKDQVFRFGGDEFMLLMPLTKGRPPVAKRLKAIESTLQENHPEFKLSYSMATLSDVKGSAEDLMLKIDQELNDFKQSSKLS</sequence>
<evidence type="ECO:0000259" key="3">
    <source>
        <dbReference type="PROSITE" id="PS50887"/>
    </source>
</evidence>
<evidence type="ECO:0000256" key="2">
    <source>
        <dbReference type="ARBA" id="ARBA00034247"/>
    </source>
</evidence>
<gene>
    <name evidence="4" type="ORF">DN062_12725</name>
</gene>
<dbReference type="SMART" id="SM00267">
    <property type="entry name" value="GGDEF"/>
    <property type="match status" value="1"/>
</dbReference>
<dbReference type="CDD" id="cd01949">
    <property type="entry name" value="GGDEF"/>
    <property type="match status" value="1"/>
</dbReference>
<comment type="catalytic activity">
    <reaction evidence="2">
        <text>2 GTP = 3',3'-c-di-GMP + 2 diphosphate</text>
        <dbReference type="Rhea" id="RHEA:24898"/>
        <dbReference type="ChEBI" id="CHEBI:33019"/>
        <dbReference type="ChEBI" id="CHEBI:37565"/>
        <dbReference type="ChEBI" id="CHEBI:58805"/>
        <dbReference type="EC" id="2.7.7.65"/>
    </reaction>
</comment>
<feature type="domain" description="GGDEF" evidence="3">
    <location>
        <begin position="277"/>
        <end position="398"/>
    </location>
</feature>
<dbReference type="InterPro" id="IPR043128">
    <property type="entry name" value="Rev_trsase/Diguanyl_cyclase"/>
</dbReference>
<keyword evidence="5" id="KW-1185">Reference proteome</keyword>
<dbReference type="AlphaFoldDB" id="A0A364NKZ9"/>
<dbReference type="Pfam" id="PF00990">
    <property type="entry name" value="GGDEF"/>
    <property type="match status" value="1"/>
</dbReference>
<dbReference type="GO" id="GO:0052621">
    <property type="term" value="F:diguanylate cyclase activity"/>
    <property type="evidence" value="ECO:0007669"/>
    <property type="project" value="UniProtKB-EC"/>
</dbReference>
<dbReference type="EC" id="2.7.7.65" evidence="1"/>
<dbReference type="PANTHER" id="PTHR45138:SF9">
    <property type="entry name" value="DIGUANYLATE CYCLASE DGCM-RELATED"/>
    <property type="match status" value="1"/>
</dbReference>
<dbReference type="GO" id="GO:0043709">
    <property type="term" value="P:cell adhesion involved in single-species biofilm formation"/>
    <property type="evidence" value="ECO:0007669"/>
    <property type="project" value="TreeGrafter"/>
</dbReference>
<dbReference type="EMBL" id="QKRX01000009">
    <property type="protein sequence ID" value="RAU17547.1"/>
    <property type="molecule type" value="Genomic_DNA"/>
</dbReference>
<comment type="caution">
    <text evidence="4">The sequence shown here is derived from an EMBL/GenBank/DDBJ whole genome shotgun (WGS) entry which is preliminary data.</text>
</comment>
<dbReference type="GO" id="GO:1902201">
    <property type="term" value="P:negative regulation of bacterial-type flagellum-dependent cell motility"/>
    <property type="evidence" value="ECO:0007669"/>
    <property type="project" value="TreeGrafter"/>
</dbReference>
<dbReference type="NCBIfam" id="TIGR00254">
    <property type="entry name" value="GGDEF"/>
    <property type="match status" value="1"/>
</dbReference>
<dbReference type="PROSITE" id="PS50887">
    <property type="entry name" value="GGDEF"/>
    <property type="match status" value="1"/>
</dbReference>
<dbReference type="GO" id="GO:0005886">
    <property type="term" value="C:plasma membrane"/>
    <property type="evidence" value="ECO:0007669"/>
    <property type="project" value="TreeGrafter"/>
</dbReference>
<dbReference type="PANTHER" id="PTHR45138">
    <property type="entry name" value="REGULATORY COMPONENTS OF SENSORY TRANSDUCTION SYSTEM"/>
    <property type="match status" value="1"/>
</dbReference>
<dbReference type="InterPro" id="IPR050469">
    <property type="entry name" value="Diguanylate_Cyclase"/>
</dbReference>
<dbReference type="InterPro" id="IPR000160">
    <property type="entry name" value="GGDEF_dom"/>
</dbReference>
<name>A0A364NKZ9_9GAMM</name>
<dbReference type="OrthoDB" id="766410at2"/>
<reference evidence="4 5" key="1">
    <citation type="submission" date="2018-06" db="EMBL/GenBank/DDBJ databases">
        <title>Nitrincola tibetense sp. nov., isolated from Lake XuguoCo on Tibetan Plateau.</title>
        <authorList>
            <person name="Xing P."/>
        </authorList>
    </citation>
    <scope>NUCLEOTIDE SEQUENCE [LARGE SCALE GENOMIC DNA]</scope>
    <source>
        <strain evidence="5">xg18</strain>
    </source>
</reference>
<dbReference type="Gene3D" id="3.30.70.270">
    <property type="match status" value="1"/>
</dbReference>
<dbReference type="InterPro" id="IPR029787">
    <property type="entry name" value="Nucleotide_cyclase"/>
</dbReference>
<proteinExistence type="predicted"/>
<dbReference type="Proteomes" id="UP000250744">
    <property type="component" value="Unassembled WGS sequence"/>
</dbReference>
<evidence type="ECO:0000313" key="5">
    <source>
        <dbReference type="Proteomes" id="UP000250744"/>
    </source>
</evidence>
<evidence type="ECO:0000256" key="1">
    <source>
        <dbReference type="ARBA" id="ARBA00012528"/>
    </source>
</evidence>
<dbReference type="RefSeq" id="WP_112159700.1">
    <property type="nucleotide sequence ID" value="NZ_QKRX01000009.1"/>
</dbReference>
<evidence type="ECO:0000313" key="4">
    <source>
        <dbReference type="EMBL" id="RAU17547.1"/>
    </source>
</evidence>
<accession>A0A364NKZ9</accession>
<organism evidence="4 5">
    <name type="scientific">Nitrincola tibetensis</name>
    <dbReference type="NCBI Taxonomy" id="2219697"/>
    <lineage>
        <taxon>Bacteria</taxon>
        <taxon>Pseudomonadati</taxon>
        <taxon>Pseudomonadota</taxon>
        <taxon>Gammaproteobacteria</taxon>
        <taxon>Oceanospirillales</taxon>
        <taxon>Oceanospirillaceae</taxon>
        <taxon>Nitrincola</taxon>
    </lineage>
</organism>